<reference evidence="2" key="2">
    <citation type="submission" date="2020-09" db="EMBL/GenBank/DDBJ databases">
        <authorList>
            <person name="Kikuchi T."/>
        </authorList>
    </citation>
    <scope>NUCLEOTIDE SEQUENCE</scope>
    <source>
        <strain evidence="2">Ka4C1</strain>
    </source>
</reference>
<dbReference type="EMBL" id="CAJFCV020000006">
    <property type="protein sequence ID" value="CAG9130271.1"/>
    <property type="molecule type" value="Genomic_DNA"/>
</dbReference>
<accession>A0A1I7SML2</accession>
<protein>
    <submittedName>
        <fullName evidence="2">(pine wood nematode) hypothetical protein</fullName>
    </submittedName>
</protein>
<dbReference type="WBParaSite" id="BXY_1429700.1">
    <property type="protein sequence ID" value="BXY_1429700.1"/>
    <property type="gene ID" value="BXY_1429700"/>
</dbReference>
<keyword evidence="1" id="KW-0472">Membrane</keyword>
<organism evidence="3 5">
    <name type="scientific">Bursaphelenchus xylophilus</name>
    <name type="common">Pinewood nematode worm</name>
    <name type="synonym">Aphelenchoides xylophilus</name>
    <dbReference type="NCBI Taxonomy" id="6326"/>
    <lineage>
        <taxon>Eukaryota</taxon>
        <taxon>Metazoa</taxon>
        <taxon>Ecdysozoa</taxon>
        <taxon>Nematoda</taxon>
        <taxon>Chromadorea</taxon>
        <taxon>Rhabditida</taxon>
        <taxon>Tylenchina</taxon>
        <taxon>Tylenchomorpha</taxon>
        <taxon>Aphelenchoidea</taxon>
        <taxon>Aphelenchoididae</taxon>
        <taxon>Bursaphelenchus</taxon>
    </lineage>
</organism>
<evidence type="ECO:0000313" key="4">
    <source>
        <dbReference type="Proteomes" id="UP000659654"/>
    </source>
</evidence>
<dbReference type="Proteomes" id="UP000582659">
    <property type="component" value="Unassembled WGS sequence"/>
</dbReference>
<keyword evidence="1" id="KW-0812">Transmembrane</keyword>
<evidence type="ECO:0000313" key="5">
    <source>
        <dbReference type="WBParaSite" id="BXY_1429700.1"/>
    </source>
</evidence>
<dbReference type="Proteomes" id="UP000659654">
    <property type="component" value="Unassembled WGS sequence"/>
</dbReference>
<gene>
    <name evidence="2" type="ORF">BXYJ_LOCUS14556</name>
</gene>
<reference evidence="5" key="1">
    <citation type="submission" date="2016-11" db="UniProtKB">
        <authorList>
            <consortium name="WormBaseParasite"/>
        </authorList>
    </citation>
    <scope>IDENTIFICATION</scope>
</reference>
<dbReference type="EMBL" id="CAJFDI010000006">
    <property type="protein sequence ID" value="CAD5234465.1"/>
    <property type="molecule type" value="Genomic_DNA"/>
</dbReference>
<name>A0A1I7SML2_BURXY</name>
<dbReference type="AlphaFoldDB" id="A0A1I7SML2"/>
<evidence type="ECO:0000256" key="1">
    <source>
        <dbReference type="SAM" id="Phobius"/>
    </source>
</evidence>
<dbReference type="Proteomes" id="UP000095284">
    <property type="component" value="Unplaced"/>
</dbReference>
<evidence type="ECO:0000313" key="2">
    <source>
        <dbReference type="EMBL" id="CAD5234465.1"/>
    </source>
</evidence>
<keyword evidence="1" id="KW-1133">Transmembrane helix</keyword>
<feature type="transmembrane region" description="Helical" evidence="1">
    <location>
        <begin position="6"/>
        <end position="33"/>
    </location>
</feature>
<feature type="transmembrane region" description="Helical" evidence="1">
    <location>
        <begin position="54"/>
        <end position="75"/>
    </location>
</feature>
<proteinExistence type="predicted"/>
<dbReference type="SMR" id="A0A1I7SML2"/>
<evidence type="ECO:0000313" key="3">
    <source>
        <dbReference type="Proteomes" id="UP000095284"/>
    </source>
</evidence>
<sequence>MLSHSFAAFTVIGGIVQNMVLSPFLLFLSFLLAQMVGASEETCEAMDRISQPMFAIAGITLITVLTISLLIVSIIKFKTDKVIEVEARLFSVMDSVLQHTIPILLTEEMLFRSHATQLQQNAYHESLK</sequence>
<keyword evidence="4" id="KW-1185">Reference proteome</keyword>